<dbReference type="GO" id="GO:0009897">
    <property type="term" value="C:external side of plasma membrane"/>
    <property type="evidence" value="ECO:0007669"/>
    <property type="project" value="TreeGrafter"/>
</dbReference>
<evidence type="ECO:0000256" key="1">
    <source>
        <dbReference type="ARBA" id="ARBA00022729"/>
    </source>
</evidence>
<keyword evidence="4 9" id="KW-0675">Receptor</keyword>
<dbReference type="FunCoup" id="A0A6P8Q0T5">
    <property type="interactions" value="612"/>
</dbReference>
<organism evidence="8 9">
    <name type="scientific">Geotrypetes seraphini</name>
    <name type="common">Gaboon caecilian</name>
    <name type="synonym">Caecilia seraphini</name>
    <dbReference type="NCBI Taxonomy" id="260995"/>
    <lineage>
        <taxon>Eukaryota</taxon>
        <taxon>Metazoa</taxon>
        <taxon>Chordata</taxon>
        <taxon>Craniata</taxon>
        <taxon>Vertebrata</taxon>
        <taxon>Euteleostomi</taxon>
        <taxon>Amphibia</taxon>
        <taxon>Gymnophiona</taxon>
        <taxon>Geotrypetes</taxon>
    </lineage>
</organism>
<dbReference type="CTD" id="3977"/>
<dbReference type="FunFam" id="2.60.40.10:FF:000738">
    <property type="entry name" value="Leukemia inhibitory factor receptor"/>
    <property type="match status" value="1"/>
</dbReference>
<evidence type="ECO:0000256" key="3">
    <source>
        <dbReference type="ARBA" id="ARBA00023157"/>
    </source>
</evidence>
<dbReference type="GO" id="GO:0005127">
    <property type="term" value="F:ciliary neurotrophic factor receptor binding"/>
    <property type="evidence" value="ECO:0007669"/>
    <property type="project" value="TreeGrafter"/>
</dbReference>
<dbReference type="KEGG" id="gsh:117354703"/>
<dbReference type="OrthoDB" id="6382334at2759"/>
<dbReference type="GO" id="GO:0008284">
    <property type="term" value="P:positive regulation of cell population proliferation"/>
    <property type="evidence" value="ECO:0007669"/>
    <property type="project" value="TreeGrafter"/>
</dbReference>
<keyword evidence="3" id="KW-1015">Disulfide bond</keyword>
<name>A0A6P8Q0T5_GEOSA</name>
<gene>
    <name evidence="9" type="primary">LIFR</name>
</gene>
<dbReference type="InterPro" id="IPR040817">
    <property type="entry name" value="LIFR_D2"/>
</dbReference>
<dbReference type="GO" id="GO:0019955">
    <property type="term" value="F:cytokine binding"/>
    <property type="evidence" value="ECO:0007669"/>
    <property type="project" value="TreeGrafter"/>
</dbReference>
<evidence type="ECO:0000256" key="6">
    <source>
        <dbReference type="SAM" id="Phobius"/>
    </source>
</evidence>
<dbReference type="InterPro" id="IPR048497">
    <property type="entry name" value="LIF-R-like_Ig-like"/>
</dbReference>
<evidence type="ECO:0000256" key="5">
    <source>
        <dbReference type="ARBA" id="ARBA00023180"/>
    </source>
</evidence>
<proteinExistence type="predicted"/>
<dbReference type="PROSITE" id="PS50853">
    <property type="entry name" value="FN3"/>
    <property type="match status" value="3"/>
</dbReference>
<dbReference type="Pfam" id="PF17971">
    <property type="entry name" value="LIFR_D2"/>
    <property type="match status" value="1"/>
</dbReference>
<feature type="domain" description="Fibronectin type-III" evidence="7">
    <location>
        <begin position="730"/>
        <end position="838"/>
    </location>
</feature>
<dbReference type="InterPro" id="IPR013783">
    <property type="entry name" value="Ig-like_fold"/>
</dbReference>
<dbReference type="SUPFAM" id="SSF49265">
    <property type="entry name" value="Fibronectin type III"/>
    <property type="match status" value="4"/>
</dbReference>
<sequence>MFGGGWNFLPSLISKPRTRMWNKLCFQLYLAVVLSSLLNCKHCQGGELLEAPKGFRCVTHNLETWICSWEASSNTSSETVYKVCFGFPEQCFSKKENSIQIEAIIFGEVTVKITATNKLGSSEETFRLLENDIVLIPDTPEIRNVTPDFKSSTLFIEWRMNFTDLMIDSQISWTIQILQNENVISAELYNITWTGQKDIVHWNWMSDLPLECANHSVRIRCYVDAKHFLGHKNWSEWSLVKTVPGYHSSFKKLAVFPEDKVVPVGSNLMFCCVSEEEVHLASIYYGSRNYSTIHLSNYSKAIQVNNVNMSEASGTNVYCKLQENYGGSVVFVGYPPDIPQNFECETHDLRKIVCSWNPGRPTGLYGKRDTQYILYERISGLYTTCNGPEETNESYECFFDIINNQNLYNLTLRATNPLNSSETSESVNVTQRVHLKTDRIMVDDSTSRSIQLSWKLSGKFSHMKLLCQIKISMANKEMEIRNESKDGADDAYYRASVNKLHPFTGYAFSVRCSVLENFWKWSEWSHEKEHQTLAAPPSGKLSIWRENVRNSEERKLIIFWKPLSKYEANGLVHSHVVSWKVSDENIQFKNVPSPDNRTQIPLDNDDKVYIINVVANNSVGLSPPATIKSDELPNEDVKVEKLVGNKDGINITWHYDADVNCGYIVQWRPSFGYQLFDLQWEIFSSNRTSVLLASGLFQNGVRYNFSVYGCKDDEYQLVNNLAGYMAELAPKVAPNATIKQTTSNSIQIKWDDIPAEDLQGFLQGYLVYLTKQENDTVKFSSPDLRNYNTKIENITNISVKDLKILDLQGSTSYRVELQAYTGGGKSPSKSLYVVTNDNSIGLILAILIPIVVATLFAVVTSTICYRKREWIKETFYPDIPNPENSKALQFQKSISQENAAVKTLEMNPCTPNAVEVVENLSTVPKVMDTEIISPISESEDLGTHLPEYNSDMESGNHVVISYCPPIMDEEISNPTIDEAVGSSKVIYLDIQSMYQPQAKSEEESENEFVDTVGYKPQMQLSVNTVKTDSHIPTQEELEQCAGYRPQANVNTWNVESPCSASSTDSNSENASFGSPCSINSRHFLIPPEEDQDVLKPTHVGWSFTSLFQSKSDD</sequence>
<evidence type="ECO:0000259" key="7">
    <source>
        <dbReference type="PROSITE" id="PS50853"/>
    </source>
</evidence>
<dbReference type="SMART" id="SM00060">
    <property type="entry name" value="FN3"/>
    <property type="match status" value="6"/>
</dbReference>
<dbReference type="GO" id="GO:0043235">
    <property type="term" value="C:receptor complex"/>
    <property type="evidence" value="ECO:0007669"/>
    <property type="project" value="TreeGrafter"/>
</dbReference>
<dbReference type="Pfam" id="PF18207">
    <property type="entry name" value="LIFR_N"/>
    <property type="match status" value="1"/>
</dbReference>
<dbReference type="FunFam" id="2.60.40.10:FF:000607">
    <property type="entry name" value="Leukemia inhibitory factor receptor"/>
    <property type="match status" value="1"/>
</dbReference>
<evidence type="ECO:0000313" key="8">
    <source>
        <dbReference type="Proteomes" id="UP000515159"/>
    </source>
</evidence>
<keyword evidence="6" id="KW-0812">Transmembrane</keyword>
<evidence type="ECO:0000256" key="2">
    <source>
        <dbReference type="ARBA" id="ARBA00022737"/>
    </source>
</evidence>
<keyword evidence="6" id="KW-1133">Transmembrane helix</keyword>
<dbReference type="InterPro" id="IPR040901">
    <property type="entry name" value="LIFR_N"/>
</dbReference>
<accession>A0A6P8Q0T5</accession>
<dbReference type="Pfam" id="PF25552">
    <property type="entry name" value="LIFR_D4"/>
    <property type="match status" value="1"/>
</dbReference>
<dbReference type="GeneID" id="117354703"/>
<keyword evidence="2" id="KW-0677">Repeat</keyword>
<dbReference type="PANTHER" id="PTHR23036">
    <property type="entry name" value="CYTOKINE RECEPTOR"/>
    <property type="match status" value="1"/>
</dbReference>
<keyword evidence="5" id="KW-0325">Glycoprotein</keyword>
<dbReference type="PANTHER" id="PTHR23036:SF105">
    <property type="entry name" value="LEUKEMIA INHIBITORY FACTOR RECEPTOR"/>
    <property type="match status" value="1"/>
</dbReference>
<dbReference type="FunFam" id="2.60.40.10:FF:000657">
    <property type="entry name" value="Leukemia inhibitory factor receptor"/>
    <property type="match status" value="1"/>
</dbReference>
<feature type="domain" description="Fibronectin type-III" evidence="7">
    <location>
        <begin position="338"/>
        <end position="436"/>
    </location>
</feature>
<evidence type="ECO:0000313" key="9">
    <source>
        <dbReference type="RefSeq" id="XP_033788485.1"/>
    </source>
</evidence>
<keyword evidence="1" id="KW-0732">Signal</keyword>
<evidence type="ECO:0000256" key="4">
    <source>
        <dbReference type="ARBA" id="ARBA00023170"/>
    </source>
</evidence>
<dbReference type="InParanoid" id="A0A6P8Q0T5"/>
<dbReference type="AlphaFoldDB" id="A0A6P8Q0T5"/>
<dbReference type="Pfam" id="PF21177">
    <property type="entry name" value="LIF-R_Ig-like"/>
    <property type="match status" value="1"/>
</dbReference>
<keyword evidence="8" id="KW-1185">Reference proteome</keyword>
<dbReference type="Gene3D" id="2.60.40.10">
    <property type="entry name" value="Immunoglobulins"/>
    <property type="match status" value="8"/>
</dbReference>
<dbReference type="InterPro" id="IPR003961">
    <property type="entry name" value="FN3_dom"/>
</dbReference>
<dbReference type="GO" id="GO:0004924">
    <property type="term" value="F:oncostatin-M receptor activity"/>
    <property type="evidence" value="ECO:0007669"/>
    <property type="project" value="TreeGrafter"/>
</dbReference>
<dbReference type="RefSeq" id="XP_033788485.1">
    <property type="nucleotide sequence ID" value="XM_033932594.1"/>
</dbReference>
<dbReference type="InterPro" id="IPR050379">
    <property type="entry name" value="Type-I_Cytokine_Rcpt"/>
</dbReference>
<dbReference type="CDD" id="cd00063">
    <property type="entry name" value="FN3"/>
    <property type="match status" value="3"/>
</dbReference>
<protein>
    <submittedName>
        <fullName evidence="9">Leukemia inhibitory factor receptor isoform X1</fullName>
    </submittedName>
</protein>
<dbReference type="Pfam" id="PF00041">
    <property type="entry name" value="fn3"/>
    <property type="match status" value="1"/>
</dbReference>
<reference evidence="9" key="1">
    <citation type="submission" date="2025-08" db="UniProtKB">
        <authorList>
            <consortium name="RefSeq"/>
        </authorList>
    </citation>
    <scope>IDENTIFICATION</scope>
</reference>
<dbReference type="Proteomes" id="UP000515159">
    <property type="component" value="Chromosome 1"/>
</dbReference>
<feature type="transmembrane region" description="Helical" evidence="6">
    <location>
        <begin position="840"/>
        <end position="865"/>
    </location>
</feature>
<dbReference type="InterPro" id="IPR036116">
    <property type="entry name" value="FN3_sf"/>
</dbReference>
<keyword evidence="6" id="KW-0472">Membrane</keyword>
<feature type="domain" description="Fibronectin type-III" evidence="7">
    <location>
        <begin position="537"/>
        <end position="635"/>
    </location>
</feature>